<dbReference type="OrthoDB" id="378109at2759"/>
<dbReference type="EMBL" id="BLIY01000004">
    <property type="protein sequence ID" value="GFE53142.1"/>
    <property type="molecule type" value="Genomic_DNA"/>
</dbReference>
<dbReference type="AlphaFoldDB" id="A0A9W5WUE7"/>
<dbReference type="GO" id="GO:0000049">
    <property type="term" value="F:tRNA binding"/>
    <property type="evidence" value="ECO:0007669"/>
    <property type="project" value="TreeGrafter"/>
</dbReference>
<dbReference type="PANTHER" id="PTHR13227:SF0">
    <property type="entry name" value="EUKARYOTIC TRANSLATION INITIATION FACTOR 2A"/>
    <property type="match status" value="1"/>
</dbReference>
<evidence type="ECO:0000313" key="7">
    <source>
        <dbReference type="Proteomes" id="UP001057455"/>
    </source>
</evidence>
<dbReference type="GO" id="GO:0022627">
    <property type="term" value="C:cytosolic small ribosomal subunit"/>
    <property type="evidence" value="ECO:0007669"/>
    <property type="project" value="TreeGrafter"/>
</dbReference>
<keyword evidence="7" id="KW-1185">Reference proteome</keyword>
<name>A0A9W5WUE7_BABOV</name>
<evidence type="ECO:0000256" key="1">
    <source>
        <dbReference type="ARBA" id="ARBA00022540"/>
    </source>
</evidence>
<sequence>MATVNQEMNMFLVHGKNGLYINSCISGPPTESKADTTNSGDESATSEVIVPYSSNTLWSLNRCVRCYSTSPNNNVAIVDDRLGLSILHAKSVVTSEFAFDTLRGVGKFRNLYTPIGCKNIKYLQWSNNGVYLVIYFNLSNYSKETGAFLEDNLHIWDISQKCIVGSFCTRRLSPEQWPIIKWVGNSDKFVYCYGQQVSLYAITSPEGTFLKSTRLLLSIPIPRVFSVEVFYHKKGCDLSLGTDALYPGGAPGLEQASDFTVVQGVTDAMRDLHIQTPTTVASQLSVGETYMSHLPGNPQEVGNELPNDEAAHILEMSHTIDPSGSVLSDATGQCMKSAEEEGSSAALPNLKGQLISIAAYTKADISAQMTGNLRISTIECMGGDMFHVSSCDHELKTEDSAEMLWSPSGKYLLVLGQSTVDLAGEKYGSTSNCLLFRTNGSFVCRVNTKTIHDARWCPTRDEFIIMEGNMPCDITLYNSECVRLFEFPKLYRNTIKWNPLGNMVALCGFGNLAGEICFWYRKDSGEYEQIVHLKEPCTVVSEWSHDSRYFLAASTFPRMKVDNFLKIFSHEGDLLESKMLDECYGVGWISSPESVWQFVRPRVRKSLERKAVYRPKILPKDDSQRRILDAETDPIINGGKHVLQNYTKNSLPGEQNAWNNSPSIVATTARTVRENHRRASLFSSDHGDKSDPSVDLLDAFRHVFSMPQMCPAAESNHFDGHVPPYGHRVPMERDVHMENGHHQERRMPSHVVGSVTQEDAAKSLSMLMRIKKQMQCEKSKPLQQTILDEVQLLKLLLEAKNRSVNRARVE</sequence>
<dbReference type="InterPro" id="IPR013979">
    <property type="entry name" value="TIF_beta_prop-like"/>
</dbReference>
<evidence type="ECO:0000256" key="3">
    <source>
        <dbReference type="ARBA" id="ARBA00022737"/>
    </source>
</evidence>
<accession>A0A9W5WUE7</accession>
<dbReference type="InterPro" id="IPR011387">
    <property type="entry name" value="TIF2A"/>
</dbReference>
<keyword evidence="1" id="KW-0396">Initiation factor</keyword>
<evidence type="ECO:0000313" key="6">
    <source>
        <dbReference type="EMBL" id="GFE53142.1"/>
    </source>
</evidence>
<feature type="domain" description="Translation initiation factor beta propellor-like" evidence="5">
    <location>
        <begin position="397"/>
        <end position="585"/>
    </location>
</feature>
<dbReference type="GO" id="GO:0003743">
    <property type="term" value="F:translation initiation factor activity"/>
    <property type="evidence" value="ECO:0007669"/>
    <property type="project" value="UniProtKB-KW"/>
</dbReference>
<dbReference type="GO" id="GO:0043022">
    <property type="term" value="F:ribosome binding"/>
    <property type="evidence" value="ECO:0007669"/>
    <property type="project" value="TreeGrafter"/>
</dbReference>
<evidence type="ECO:0000256" key="2">
    <source>
        <dbReference type="ARBA" id="ARBA00022574"/>
    </source>
</evidence>
<organism evidence="6 7">
    <name type="scientific">Babesia ovis</name>
    <dbReference type="NCBI Taxonomy" id="5869"/>
    <lineage>
        <taxon>Eukaryota</taxon>
        <taxon>Sar</taxon>
        <taxon>Alveolata</taxon>
        <taxon>Apicomplexa</taxon>
        <taxon>Aconoidasida</taxon>
        <taxon>Piroplasmida</taxon>
        <taxon>Babesiidae</taxon>
        <taxon>Babesia</taxon>
    </lineage>
</organism>
<evidence type="ECO:0000256" key="4">
    <source>
        <dbReference type="ARBA" id="ARBA00022917"/>
    </source>
</evidence>
<gene>
    <name evidence="6" type="ORF">BaOVIS_005460</name>
</gene>
<dbReference type="SUPFAM" id="SSF82171">
    <property type="entry name" value="DPP6 N-terminal domain-like"/>
    <property type="match status" value="1"/>
</dbReference>
<evidence type="ECO:0000259" key="5">
    <source>
        <dbReference type="Pfam" id="PF08662"/>
    </source>
</evidence>
<keyword evidence="2" id="KW-0853">WD repeat</keyword>
<reference evidence="6" key="1">
    <citation type="submission" date="2019-12" db="EMBL/GenBank/DDBJ databases">
        <title>Genome sequence of Babesia ovis.</title>
        <authorList>
            <person name="Yamagishi J."/>
            <person name="Sevinc F."/>
            <person name="Xuan X."/>
        </authorList>
    </citation>
    <scope>NUCLEOTIDE SEQUENCE</scope>
    <source>
        <strain evidence="6">Selcuk</strain>
    </source>
</reference>
<dbReference type="Pfam" id="PF08662">
    <property type="entry name" value="eIF2A"/>
    <property type="match status" value="1"/>
</dbReference>
<keyword evidence="4" id="KW-0648">Protein biosynthesis</keyword>
<keyword evidence="3" id="KW-0677">Repeat</keyword>
<dbReference type="Proteomes" id="UP001057455">
    <property type="component" value="Unassembled WGS sequence"/>
</dbReference>
<comment type="caution">
    <text evidence="6">The sequence shown here is derived from an EMBL/GenBank/DDBJ whole genome shotgun (WGS) entry which is preliminary data.</text>
</comment>
<proteinExistence type="predicted"/>
<dbReference type="GO" id="GO:0003729">
    <property type="term" value="F:mRNA binding"/>
    <property type="evidence" value="ECO:0007669"/>
    <property type="project" value="TreeGrafter"/>
</dbReference>
<protein>
    <submittedName>
        <fullName evidence="6">GYF domain-containing protein</fullName>
    </submittedName>
</protein>
<dbReference type="PANTHER" id="PTHR13227">
    <property type="entry name" value="EUKARYOTIC TRANSLATION INITIATION FACTOR 2A"/>
    <property type="match status" value="1"/>
</dbReference>